<protein>
    <recommendedName>
        <fullName evidence="3">Secretion system C-terminal sorting domain-containing protein</fullName>
    </recommendedName>
</protein>
<dbReference type="PROSITE" id="PS50896">
    <property type="entry name" value="LISH"/>
    <property type="match status" value="1"/>
</dbReference>
<dbReference type="eggNOG" id="COG4625">
    <property type="taxonomic scope" value="Bacteria"/>
</dbReference>
<dbReference type="InterPro" id="IPR006594">
    <property type="entry name" value="LisH"/>
</dbReference>
<reference evidence="1 2" key="1">
    <citation type="submission" date="2006-02" db="EMBL/GenBank/DDBJ databases">
        <authorList>
            <person name="Murray A."/>
            <person name="Staley J."/>
            <person name="Ferriera S."/>
            <person name="Johnson J."/>
            <person name="Kravitz S."/>
            <person name="Halpern A."/>
            <person name="Remington K."/>
            <person name="Beeson K."/>
            <person name="Tran B."/>
            <person name="Rogers Y.-H."/>
            <person name="Friedman R."/>
            <person name="Venter J.C."/>
        </authorList>
    </citation>
    <scope>NUCLEOTIDE SEQUENCE [LARGE SCALE GENOMIC DNA]</scope>
    <source>
        <strain evidence="1 2">23-P</strain>
    </source>
</reference>
<dbReference type="RefSeq" id="WP_004568775.1">
    <property type="nucleotide sequence ID" value="NZ_CH724148.1"/>
</dbReference>
<evidence type="ECO:0000313" key="2">
    <source>
        <dbReference type="Proteomes" id="UP000003053"/>
    </source>
</evidence>
<evidence type="ECO:0008006" key="3">
    <source>
        <dbReference type="Google" id="ProtNLM"/>
    </source>
</evidence>
<dbReference type="Proteomes" id="UP000003053">
    <property type="component" value="Unassembled WGS sequence"/>
</dbReference>
<accession>A4C294</accession>
<dbReference type="AlphaFoldDB" id="A4C294"/>
<evidence type="ECO:0000313" key="1">
    <source>
        <dbReference type="EMBL" id="EAR11695.1"/>
    </source>
</evidence>
<sequence length="731" mass="79729">MKLHKNFKITSLILVITIPALLFSQTSGDIAFIGFNADGDDDFAIVILKDQPKNTIIYFSDKQPASATSLSGSEGTVEWSAGNTVLKSGTVVIFNDFDSSASRKVSIGALTDQIGRFNLSTNGDALFAYTGTINSVAVWLAGIQNGAGNEGAHFSDTSLIVGSTFVNFYSSENSEAGFYNGSRSSNILYSDYLSFIGDSSKWEKAAANIDGESLLPFSQEAFTTNTTNWLGASSNLWNSSANWDNGIPTSSSFAQIPITAETPNIAAGNSANAGNIAIIEGTQITLNSSASLIVTGTSNGAVTYHRDLEYHIDGLKTWYLVSSPVQGETMTNMRSNNNFMTNEDNEISFASYDNTQTIATDRWSYFSDTAAEDLITSKGYATKLAAPGFISFTGSMSTSNIFIPLSAAAENEGNNFNLIGNPFAAYINSHDFLSLNTAMLAQEEIYIWNQSTASYDTKISSIPYKIAPGQAFFVEAANTNIAQFLESHQSHESSDTFQKESKISIKIIMKDKINSRYAVIYYAPERSTGYENGHEGKLFGGTAHPFTIYTHLISNSQGQDYQIQSLPNLNYAAMVVPIGINAAVDKEITFSTKTINLPPNLNIFLEDRPQNKFIVLTQDNDEYKVTLDTALNGVGRFYLHTSETSLKTDKANILKNISIYQRSPTSLRISGIPHLKANITLYNILGIKILEASLKSKEIKDIELPRLKRGLYIIALKTKLGILHKKMILGS</sequence>
<gene>
    <name evidence="1" type="ORF">PI23P_00785</name>
</gene>
<name>A4C294_9FLAO</name>
<proteinExistence type="predicted"/>
<comment type="caution">
    <text evidence="1">The sequence shown here is derived from an EMBL/GenBank/DDBJ whole genome shotgun (WGS) entry which is preliminary data.</text>
</comment>
<keyword evidence="2" id="KW-1185">Reference proteome</keyword>
<dbReference type="STRING" id="313594.PI23P_00785"/>
<dbReference type="OrthoDB" id="1522652at2"/>
<dbReference type="HOGENOM" id="CLU_378925_0_0_10"/>
<organism evidence="1 2">
    <name type="scientific">Polaribacter irgensii 23-P</name>
    <dbReference type="NCBI Taxonomy" id="313594"/>
    <lineage>
        <taxon>Bacteria</taxon>
        <taxon>Pseudomonadati</taxon>
        <taxon>Bacteroidota</taxon>
        <taxon>Flavobacteriia</taxon>
        <taxon>Flavobacteriales</taxon>
        <taxon>Flavobacteriaceae</taxon>
    </lineage>
</organism>
<dbReference type="EMBL" id="AAOG01000004">
    <property type="protein sequence ID" value="EAR11695.1"/>
    <property type="molecule type" value="Genomic_DNA"/>
</dbReference>